<evidence type="ECO:0000313" key="2">
    <source>
        <dbReference type="Proteomes" id="UP000195569"/>
    </source>
</evidence>
<reference evidence="1" key="1">
    <citation type="submission" date="2016-12" db="EMBL/GenBank/DDBJ databases">
        <authorList>
            <person name="Moulin L."/>
        </authorList>
    </citation>
    <scope>NUCLEOTIDE SEQUENCE [LARGE SCALE GENOMIC DNA]</scope>
    <source>
        <strain evidence="1">STM 7183</strain>
    </source>
</reference>
<sequence>MLSPTVFASITQECNCTKNPVLEASMLNEWAAGNVFGRFGQATFEISRSQEVRSKYRCSVLTSARKT</sequence>
<protein>
    <submittedName>
        <fullName evidence="1">Uncharacterized protein</fullName>
    </submittedName>
</protein>
<accession>A0A1N7SU59</accession>
<gene>
    <name evidence="1" type="ORF">BN2476_970024</name>
</gene>
<proteinExistence type="predicted"/>
<organism evidence="1 2">
    <name type="scientific">Paraburkholderia piptadeniae</name>
    <dbReference type="NCBI Taxonomy" id="1701573"/>
    <lineage>
        <taxon>Bacteria</taxon>
        <taxon>Pseudomonadati</taxon>
        <taxon>Pseudomonadota</taxon>
        <taxon>Betaproteobacteria</taxon>
        <taxon>Burkholderiales</taxon>
        <taxon>Burkholderiaceae</taxon>
        <taxon>Paraburkholderia</taxon>
    </lineage>
</organism>
<dbReference type="EMBL" id="CYGY02000097">
    <property type="protein sequence ID" value="SIT51012.1"/>
    <property type="molecule type" value="Genomic_DNA"/>
</dbReference>
<keyword evidence="2" id="KW-1185">Reference proteome</keyword>
<name>A0A1N7SU59_9BURK</name>
<dbReference type="AlphaFoldDB" id="A0A1N7SU59"/>
<evidence type="ECO:0000313" key="1">
    <source>
        <dbReference type="EMBL" id="SIT51012.1"/>
    </source>
</evidence>
<comment type="caution">
    <text evidence="1">The sequence shown here is derived from an EMBL/GenBank/DDBJ whole genome shotgun (WGS) entry which is preliminary data.</text>
</comment>
<dbReference type="Proteomes" id="UP000195569">
    <property type="component" value="Unassembled WGS sequence"/>
</dbReference>